<dbReference type="RefSeq" id="WP_034353166.1">
    <property type="nucleotide sequence ID" value="NZ_JRPR02000001.1"/>
</dbReference>
<sequence length="175" mass="19781">MKYLALVVWAFLVYGCFSNTPEPQKRVEIQKICASTQYPITFGKIQASAENMLSKKEFKAILDDALVDCGCFEVVQKPDENTYVLDIKYDFVIDEVKENTSAISSKDSATLKSSIRFTLNNKAKTIQQSATSTLKLSEKKYLGVGDDLQITREQKEELVKRSLNTLFSNLSNMPR</sequence>
<keyword evidence="2" id="KW-1185">Reference proteome</keyword>
<evidence type="ECO:0000313" key="2">
    <source>
        <dbReference type="Proteomes" id="UP000029733"/>
    </source>
</evidence>
<dbReference type="PROSITE" id="PS51257">
    <property type="entry name" value="PROKAR_LIPOPROTEIN"/>
    <property type="match status" value="1"/>
</dbReference>
<name>A0A4U8TCJ9_9HELI</name>
<proteinExistence type="predicted"/>
<dbReference type="AlphaFoldDB" id="A0A4U8TCJ9"/>
<dbReference type="Proteomes" id="UP000029733">
    <property type="component" value="Unassembled WGS sequence"/>
</dbReference>
<organism evidence="1 2">
    <name type="scientific">Helicobacter jaachi</name>
    <dbReference type="NCBI Taxonomy" id="1677920"/>
    <lineage>
        <taxon>Bacteria</taxon>
        <taxon>Pseudomonadati</taxon>
        <taxon>Campylobacterota</taxon>
        <taxon>Epsilonproteobacteria</taxon>
        <taxon>Campylobacterales</taxon>
        <taxon>Helicobacteraceae</taxon>
        <taxon>Helicobacter</taxon>
    </lineage>
</organism>
<gene>
    <name evidence="1" type="ORF">LS71_001185</name>
</gene>
<evidence type="ECO:0000313" key="1">
    <source>
        <dbReference type="EMBL" id="TLD97394.1"/>
    </source>
</evidence>
<protein>
    <submittedName>
        <fullName evidence="1">Uncharacterized protein</fullName>
    </submittedName>
</protein>
<comment type="caution">
    <text evidence="1">The sequence shown here is derived from an EMBL/GenBank/DDBJ whole genome shotgun (WGS) entry which is preliminary data.</text>
</comment>
<reference evidence="1 2" key="1">
    <citation type="journal article" date="2014" name="Genome Announc.">
        <title>Draft genome sequences of eight enterohepatic helicobacter species isolated from both laboratory and wild rodents.</title>
        <authorList>
            <person name="Sheh A."/>
            <person name="Shen Z."/>
            <person name="Fox J.G."/>
        </authorList>
    </citation>
    <scope>NUCLEOTIDE SEQUENCE [LARGE SCALE GENOMIC DNA]</scope>
    <source>
        <strain evidence="1 2">MIT 09-6949</strain>
    </source>
</reference>
<accession>A0A4U8TCJ9</accession>
<dbReference type="EMBL" id="JRPR02000001">
    <property type="protein sequence ID" value="TLD97394.1"/>
    <property type="molecule type" value="Genomic_DNA"/>
</dbReference>
<dbReference type="OrthoDB" id="5324844at2"/>